<evidence type="ECO:0000256" key="1">
    <source>
        <dbReference type="ARBA" id="ARBA00009477"/>
    </source>
</evidence>
<proteinExistence type="inferred from homology"/>
<evidence type="ECO:0000259" key="4">
    <source>
        <dbReference type="Pfam" id="PF25954"/>
    </source>
</evidence>
<dbReference type="PANTHER" id="PTHR30469:SF15">
    <property type="entry name" value="HLYD FAMILY OF SECRETION PROTEINS"/>
    <property type="match status" value="1"/>
</dbReference>
<evidence type="ECO:0000259" key="5">
    <source>
        <dbReference type="Pfam" id="PF25967"/>
    </source>
</evidence>
<dbReference type="InterPro" id="IPR006143">
    <property type="entry name" value="RND_pump_MFP"/>
</dbReference>
<dbReference type="InterPro" id="IPR058627">
    <property type="entry name" value="MdtA-like_C"/>
</dbReference>
<comment type="caution">
    <text evidence="7">The sequence shown here is derived from an EMBL/GenBank/DDBJ whole genome shotgun (WGS) entry which is preliminary data.</text>
</comment>
<feature type="domain" description="Multidrug resistance protein MdtA-like C-terminal permuted SH3" evidence="5">
    <location>
        <begin position="325"/>
        <end position="377"/>
    </location>
</feature>
<organism evidence="7 8">
    <name type="scientific">Flavisphingopyxis soli</name>
    <dbReference type="NCBI Taxonomy" id="2601267"/>
    <lineage>
        <taxon>Bacteria</taxon>
        <taxon>Pseudomonadati</taxon>
        <taxon>Pseudomonadota</taxon>
        <taxon>Alphaproteobacteria</taxon>
        <taxon>Sphingomonadales</taxon>
        <taxon>Sphingopyxidaceae</taxon>
        <taxon>Flavisphingopyxis</taxon>
    </lineage>
</organism>
<sequence>MNLESPIAGDTEWHDVTSEAPSRRRRNIIIAVVIALIAIAGIAFAMTRGGDESAPAATAAAADGADGKGAAVVSIIVPGNQIVTREITATGSLAARREMPVGIPGEGGQVSRVLVEPGQWVGAGQTLATIDASVQTQNARALAAQVRVAQADANLAQAELDRARKLVERGFISQADIDRKTATRDAANARVSVAQAQLGQAQASNRRLAIRAPAAGLVLTRNVEPGQVVSAGSGALFTIAKGGEMELLAQLSEDDLAQVSVGVPATVVPVGSNREITGNVWQISPVIDAQNRQGTARISVPYDRGIRPGGFASATIKAGATSSPVLPESAVMNDTKGNYVYIVDKDNKVVRRAVTTGTVTPAGLTIASGLNGDERVVAFAGGFLNPGEIVKPKPMAQSAATSATPAR</sequence>
<feature type="domain" description="CzcB-like barrel-sandwich hybrid" evidence="6">
    <location>
        <begin position="107"/>
        <end position="240"/>
    </location>
</feature>
<feature type="region of interest" description="Disordered" evidence="2">
    <location>
        <begin position="1"/>
        <end position="20"/>
    </location>
</feature>
<dbReference type="EMBL" id="VOPY01000001">
    <property type="protein sequence ID" value="TXC73625.1"/>
    <property type="molecule type" value="Genomic_DNA"/>
</dbReference>
<dbReference type="Gene3D" id="2.40.420.20">
    <property type="match status" value="1"/>
</dbReference>
<gene>
    <name evidence="7" type="ORF">FSZ31_02465</name>
</gene>
<dbReference type="InterPro" id="IPR058647">
    <property type="entry name" value="BSH_CzcB-like"/>
</dbReference>
<keyword evidence="8" id="KW-1185">Reference proteome</keyword>
<dbReference type="Pfam" id="PF25954">
    <property type="entry name" value="Beta-barrel_RND_2"/>
    <property type="match status" value="1"/>
</dbReference>
<comment type="similarity">
    <text evidence="1">Belongs to the membrane fusion protein (MFP) (TC 8.A.1) family.</text>
</comment>
<evidence type="ECO:0000256" key="2">
    <source>
        <dbReference type="SAM" id="MobiDB-lite"/>
    </source>
</evidence>
<dbReference type="SUPFAM" id="SSF111369">
    <property type="entry name" value="HlyD-like secretion proteins"/>
    <property type="match status" value="1"/>
</dbReference>
<evidence type="ECO:0000256" key="3">
    <source>
        <dbReference type="SAM" id="Phobius"/>
    </source>
</evidence>
<dbReference type="Pfam" id="PF25967">
    <property type="entry name" value="RND-MFP_C"/>
    <property type="match status" value="1"/>
</dbReference>
<dbReference type="OrthoDB" id="7422354at2"/>
<dbReference type="NCBIfam" id="TIGR01730">
    <property type="entry name" value="RND_mfp"/>
    <property type="match status" value="1"/>
</dbReference>
<feature type="domain" description="CusB-like beta-barrel" evidence="4">
    <location>
        <begin position="249"/>
        <end position="318"/>
    </location>
</feature>
<dbReference type="Gene3D" id="1.10.287.470">
    <property type="entry name" value="Helix hairpin bin"/>
    <property type="match status" value="1"/>
</dbReference>
<keyword evidence="3" id="KW-1133">Transmembrane helix</keyword>
<dbReference type="InterPro" id="IPR058792">
    <property type="entry name" value="Beta-barrel_RND_2"/>
</dbReference>
<dbReference type="GO" id="GO:1990281">
    <property type="term" value="C:efflux pump complex"/>
    <property type="evidence" value="ECO:0007669"/>
    <property type="project" value="TreeGrafter"/>
</dbReference>
<feature type="transmembrane region" description="Helical" evidence="3">
    <location>
        <begin position="28"/>
        <end position="46"/>
    </location>
</feature>
<evidence type="ECO:0000259" key="6">
    <source>
        <dbReference type="Pfam" id="PF25973"/>
    </source>
</evidence>
<dbReference type="Pfam" id="PF25973">
    <property type="entry name" value="BSH_CzcB"/>
    <property type="match status" value="1"/>
</dbReference>
<name>A0A5C6URM3_9SPHN</name>
<accession>A0A5C6URM3</accession>
<keyword evidence="3" id="KW-0472">Membrane</keyword>
<evidence type="ECO:0000313" key="8">
    <source>
        <dbReference type="Proteomes" id="UP000321129"/>
    </source>
</evidence>
<dbReference type="GO" id="GO:0015562">
    <property type="term" value="F:efflux transmembrane transporter activity"/>
    <property type="evidence" value="ECO:0007669"/>
    <property type="project" value="TreeGrafter"/>
</dbReference>
<dbReference type="Gene3D" id="2.40.30.170">
    <property type="match status" value="1"/>
</dbReference>
<dbReference type="PANTHER" id="PTHR30469">
    <property type="entry name" value="MULTIDRUG RESISTANCE PROTEIN MDTA"/>
    <property type="match status" value="1"/>
</dbReference>
<evidence type="ECO:0000313" key="7">
    <source>
        <dbReference type="EMBL" id="TXC73625.1"/>
    </source>
</evidence>
<keyword evidence="3" id="KW-0812">Transmembrane</keyword>
<reference evidence="7 8" key="1">
    <citation type="submission" date="2019-08" db="EMBL/GenBank/DDBJ databases">
        <title>Sphingorhabdus soil sp. nov., isolated from arctic soil.</title>
        <authorList>
            <person name="Liu Y."/>
        </authorList>
    </citation>
    <scope>NUCLEOTIDE SEQUENCE [LARGE SCALE GENOMIC DNA]</scope>
    <source>
        <strain evidence="7 8">D-2Q-5-6</strain>
    </source>
</reference>
<dbReference type="AlphaFoldDB" id="A0A5C6URM3"/>
<protein>
    <submittedName>
        <fullName evidence="7">Efflux RND transporter periplasmic adaptor subunit</fullName>
    </submittedName>
</protein>
<dbReference type="Proteomes" id="UP000321129">
    <property type="component" value="Unassembled WGS sequence"/>
</dbReference>
<dbReference type="RefSeq" id="WP_147121461.1">
    <property type="nucleotide sequence ID" value="NZ_VOPY01000001.1"/>
</dbReference>
<dbReference type="Gene3D" id="2.40.50.100">
    <property type="match status" value="1"/>
</dbReference>